<name>A0AAJ0HDQ0_9PEZI</name>
<evidence type="ECO:0000313" key="5">
    <source>
        <dbReference type="EMBL" id="KAK3348902.1"/>
    </source>
</evidence>
<evidence type="ECO:0000313" key="6">
    <source>
        <dbReference type="Proteomes" id="UP001275084"/>
    </source>
</evidence>
<keyword evidence="6" id="KW-1185">Reference proteome</keyword>
<protein>
    <submittedName>
        <fullName evidence="5">Tyrosinase-like protein</fullName>
    </submittedName>
</protein>
<dbReference type="EMBL" id="JAUIQD010000005">
    <property type="protein sequence ID" value="KAK3348902.1"/>
    <property type="molecule type" value="Genomic_DNA"/>
</dbReference>
<feature type="domain" description="Tyrosinase copper-binding" evidence="3">
    <location>
        <begin position="131"/>
        <end position="148"/>
    </location>
</feature>
<dbReference type="PRINTS" id="PR00092">
    <property type="entry name" value="TYROSINASE"/>
</dbReference>
<gene>
    <name evidence="5" type="ORF">B0T25DRAFT_459317</name>
</gene>
<feature type="domain" description="Tyrosinase copper-binding" evidence="4">
    <location>
        <begin position="288"/>
        <end position="299"/>
    </location>
</feature>
<dbReference type="GO" id="GO:0016491">
    <property type="term" value="F:oxidoreductase activity"/>
    <property type="evidence" value="ECO:0007669"/>
    <property type="project" value="InterPro"/>
</dbReference>
<dbReference type="InterPro" id="IPR002227">
    <property type="entry name" value="Tyrosinase_Cu-bd"/>
</dbReference>
<dbReference type="SUPFAM" id="SSF48056">
    <property type="entry name" value="Di-copper centre-containing domain"/>
    <property type="match status" value="1"/>
</dbReference>
<reference evidence="5" key="1">
    <citation type="journal article" date="2023" name="Mol. Phylogenet. Evol.">
        <title>Genome-scale phylogeny and comparative genomics of the fungal order Sordariales.</title>
        <authorList>
            <person name="Hensen N."/>
            <person name="Bonometti L."/>
            <person name="Westerberg I."/>
            <person name="Brannstrom I.O."/>
            <person name="Guillou S."/>
            <person name="Cros-Aarteil S."/>
            <person name="Calhoun S."/>
            <person name="Haridas S."/>
            <person name="Kuo A."/>
            <person name="Mondo S."/>
            <person name="Pangilinan J."/>
            <person name="Riley R."/>
            <person name="LaButti K."/>
            <person name="Andreopoulos B."/>
            <person name="Lipzen A."/>
            <person name="Chen C."/>
            <person name="Yan M."/>
            <person name="Daum C."/>
            <person name="Ng V."/>
            <person name="Clum A."/>
            <person name="Steindorff A."/>
            <person name="Ohm R.A."/>
            <person name="Martin F."/>
            <person name="Silar P."/>
            <person name="Natvig D.O."/>
            <person name="Lalanne C."/>
            <person name="Gautier V."/>
            <person name="Ament-Velasquez S.L."/>
            <person name="Kruys A."/>
            <person name="Hutchinson M.I."/>
            <person name="Powell A.J."/>
            <person name="Barry K."/>
            <person name="Miller A.N."/>
            <person name="Grigoriev I.V."/>
            <person name="Debuchy R."/>
            <person name="Gladieux P."/>
            <person name="Hiltunen Thoren M."/>
            <person name="Johannesson H."/>
        </authorList>
    </citation>
    <scope>NUCLEOTIDE SEQUENCE</scope>
    <source>
        <strain evidence="5">CBS 955.72</strain>
    </source>
</reference>
<evidence type="ECO:0000256" key="2">
    <source>
        <dbReference type="SAM" id="Phobius"/>
    </source>
</evidence>
<reference evidence="5" key="2">
    <citation type="submission" date="2023-06" db="EMBL/GenBank/DDBJ databases">
        <authorList>
            <consortium name="Lawrence Berkeley National Laboratory"/>
            <person name="Haridas S."/>
            <person name="Hensen N."/>
            <person name="Bonometti L."/>
            <person name="Westerberg I."/>
            <person name="Brannstrom I.O."/>
            <person name="Guillou S."/>
            <person name="Cros-Aarteil S."/>
            <person name="Calhoun S."/>
            <person name="Kuo A."/>
            <person name="Mondo S."/>
            <person name="Pangilinan J."/>
            <person name="Riley R."/>
            <person name="Labutti K."/>
            <person name="Andreopoulos B."/>
            <person name="Lipzen A."/>
            <person name="Chen C."/>
            <person name="Yanf M."/>
            <person name="Daum C."/>
            <person name="Ng V."/>
            <person name="Clum A."/>
            <person name="Steindorff A."/>
            <person name="Ohm R."/>
            <person name="Martin F."/>
            <person name="Silar P."/>
            <person name="Natvig D."/>
            <person name="Lalanne C."/>
            <person name="Gautier V."/>
            <person name="Ament-Velasquez S.L."/>
            <person name="Kruys A."/>
            <person name="Hutchinson M.I."/>
            <person name="Powell A.J."/>
            <person name="Barry K."/>
            <person name="Miller A.N."/>
            <person name="Grigoriev I.V."/>
            <person name="Debuchy R."/>
            <person name="Gladieux P."/>
            <person name="Thoren M.H."/>
            <person name="Johannesson H."/>
        </authorList>
    </citation>
    <scope>NUCLEOTIDE SEQUENCE</scope>
    <source>
        <strain evidence="5">CBS 955.72</strain>
    </source>
</reference>
<dbReference type="PANTHER" id="PTHR11474">
    <property type="entry name" value="TYROSINASE FAMILY MEMBER"/>
    <property type="match status" value="1"/>
</dbReference>
<dbReference type="Pfam" id="PF00264">
    <property type="entry name" value="Tyrosinase"/>
    <property type="match status" value="1"/>
</dbReference>
<evidence type="ECO:0000256" key="1">
    <source>
        <dbReference type="ARBA" id="ARBA00022723"/>
    </source>
</evidence>
<dbReference type="PANTHER" id="PTHR11474:SF127">
    <property type="entry name" value="TYROSINASE COPPER-BINDING DOMAIN-CONTAINING PROTEIN"/>
    <property type="match status" value="1"/>
</dbReference>
<keyword evidence="2" id="KW-0812">Transmembrane</keyword>
<evidence type="ECO:0000259" key="3">
    <source>
        <dbReference type="PROSITE" id="PS00497"/>
    </source>
</evidence>
<dbReference type="Gene3D" id="1.10.1280.10">
    <property type="entry name" value="Di-copper center containing domain from catechol oxidase"/>
    <property type="match status" value="1"/>
</dbReference>
<feature type="transmembrane region" description="Helical" evidence="2">
    <location>
        <begin position="44"/>
        <end position="62"/>
    </location>
</feature>
<evidence type="ECO:0000259" key="4">
    <source>
        <dbReference type="PROSITE" id="PS00498"/>
    </source>
</evidence>
<sequence length="361" mass="41511">MFSTRAGSKYTAVRESENEENIPHETFELSAKDRHPVWQTFVSTWFYCSATTACLFIFWWLANINAPVDASASPCVDAPVRREWRSLGQDEKRDFVRAFKCLSRTPSSWVQNRTVYDDFAFLHGGIGAWCHQSACFLPWHRYTLFTFEKVLKNHCGFRGQIPYWDWTLDWMNLANSTIFDSDTGFGGDGDANGPETFGEGRCVTTGPFTDLRPIIYNHTLVRHCLSRGFRYGNASGILPGRSYSPEKIGDIVRRNNYTHFIRGVEGVLHNTLHSLIRGDFKAMTAANDPLFFVHHAQLDRLWWKWQQDHPQTRLAEYRGFHMFNSTGEASLDDTLMFGGFTEDIAVRQAMNTEAGLLCYRY</sequence>
<keyword evidence="2" id="KW-1133">Transmembrane helix</keyword>
<comment type="caution">
    <text evidence="5">The sequence shown here is derived from an EMBL/GenBank/DDBJ whole genome shotgun (WGS) entry which is preliminary data.</text>
</comment>
<dbReference type="InterPro" id="IPR050316">
    <property type="entry name" value="Tyrosinase/Hemocyanin"/>
</dbReference>
<dbReference type="AlphaFoldDB" id="A0AAJ0HDQ0"/>
<dbReference type="GO" id="GO:0046872">
    <property type="term" value="F:metal ion binding"/>
    <property type="evidence" value="ECO:0007669"/>
    <property type="project" value="UniProtKB-KW"/>
</dbReference>
<keyword evidence="2" id="KW-0472">Membrane</keyword>
<keyword evidence="1" id="KW-0479">Metal-binding</keyword>
<dbReference type="InterPro" id="IPR008922">
    <property type="entry name" value="Di-copper_centre_dom_sf"/>
</dbReference>
<dbReference type="PROSITE" id="PS00498">
    <property type="entry name" value="TYROSINASE_2"/>
    <property type="match status" value="1"/>
</dbReference>
<dbReference type="PROSITE" id="PS00497">
    <property type="entry name" value="TYROSINASE_1"/>
    <property type="match status" value="1"/>
</dbReference>
<organism evidence="5 6">
    <name type="scientific">Lasiosphaeria hispida</name>
    <dbReference type="NCBI Taxonomy" id="260671"/>
    <lineage>
        <taxon>Eukaryota</taxon>
        <taxon>Fungi</taxon>
        <taxon>Dikarya</taxon>
        <taxon>Ascomycota</taxon>
        <taxon>Pezizomycotina</taxon>
        <taxon>Sordariomycetes</taxon>
        <taxon>Sordariomycetidae</taxon>
        <taxon>Sordariales</taxon>
        <taxon>Lasiosphaeriaceae</taxon>
        <taxon>Lasiosphaeria</taxon>
    </lineage>
</organism>
<accession>A0AAJ0HDQ0</accession>
<dbReference type="Proteomes" id="UP001275084">
    <property type="component" value="Unassembled WGS sequence"/>
</dbReference>
<proteinExistence type="predicted"/>